<name>A0A515EKH0_9BURK</name>
<reference evidence="3" key="2">
    <citation type="journal article" date="2020" name="Int. J. Syst. Evol. Microbiol.">
        <title>Genomic insights into a novel species Rhodoferax aquaticus sp. nov., isolated from freshwater.</title>
        <authorList>
            <person name="Li T."/>
            <person name="Zhuo Y."/>
            <person name="Jin C.Z."/>
            <person name="Wu X."/>
            <person name="Ko S.R."/>
            <person name="Jin F.J."/>
            <person name="Ahn C.Y."/>
            <person name="Oh H.M."/>
            <person name="Lee H.G."/>
            <person name="Jin L."/>
        </authorList>
    </citation>
    <scope>NUCLEOTIDE SEQUENCE [LARGE SCALE GENOMIC DNA]</scope>
    <source>
        <strain evidence="3">Gr-4</strain>
    </source>
</reference>
<dbReference type="RefSeq" id="WP_142808771.1">
    <property type="nucleotide sequence ID" value="NZ_CP036282.1"/>
</dbReference>
<feature type="compositionally biased region" description="Basic and acidic residues" evidence="1">
    <location>
        <begin position="547"/>
        <end position="559"/>
    </location>
</feature>
<dbReference type="CDD" id="cd03145">
    <property type="entry name" value="GAT1_cyanophycinase"/>
    <property type="match status" value="1"/>
</dbReference>
<proteinExistence type="predicted"/>
<sequence>MNQPLTPITSMLIGGGMRNCTSSKGAVQPPHGLADWHDILAKDPAFQGIPFDGAMFCPPDPEPGRAYRYTITAHTLTRLASVPDDLLARPLRQLLGQALRPHVSPTASLHADALRALVHTHLRQAGQHADVLNAAQWAVVLHCLVQPVEAPLRKRELRTVQYLSDPHSKGIYTRLVQAARVLGNTQEPRIGVVTAASDNPFEEADINVFALRSAGANAIYLPLNGGLLRAMAHATADHAELYYEAYANTGTDQPHWHSCLRFPDYAQQLCAMAANQGEELHRVLASLDGIYFSGGDQARILEAWVQPDSEGELRQASPWLTLLRERFAQGRLLVAGTSAGNHIQGGGLWHGRPVPMLGGGDSYAALQRGFEPGLGAALETPARARVYGHGGLATFAFGVLDSHFSQRCREGRLARATLEYGMDYGFGIDENTALVVHQADANGTTHMAVQGEYGVWVLDARQAQSATDKGTCFRAHGFIAHHLHEGDTLTMDARGDLQVQLSPQRPELQRHPDAQTVAMHQVQDYDSHQFAKLAAHMGRTGAQSAHGDTRHSADGRTQQDKPIFAITLTRDTQTCFRGDDTQLAYSGLRIAFFPLEV</sequence>
<dbReference type="Proteomes" id="UP000317365">
    <property type="component" value="Chromosome"/>
</dbReference>
<accession>A0A515EKH0</accession>
<organism evidence="2 3">
    <name type="scientific">Rhodoferax aquaticus</name>
    <dbReference type="NCBI Taxonomy" id="2527691"/>
    <lineage>
        <taxon>Bacteria</taxon>
        <taxon>Pseudomonadati</taxon>
        <taxon>Pseudomonadota</taxon>
        <taxon>Betaproteobacteria</taxon>
        <taxon>Burkholderiales</taxon>
        <taxon>Comamonadaceae</taxon>
        <taxon>Rhodoferax</taxon>
    </lineage>
</organism>
<dbReference type="PANTHER" id="PTHR36175">
    <property type="entry name" value="CYANOPHYCINASE"/>
    <property type="match status" value="1"/>
</dbReference>
<reference evidence="3" key="1">
    <citation type="submission" date="2019-02" db="EMBL/GenBank/DDBJ databases">
        <title>Complete genome sequence of Rhodoferax sp. Gr-4.</title>
        <authorList>
            <person name="Jin L."/>
        </authorList>
    </citation>
    <scope>NUCLEOTIDE SEQUENCE [LARGE SCALE GENOMIC DNA]</scope>
    <source>
        <strain evidence="3">Gr-4</strain>
    </source>
</reference>
<dbReference type="SUPFAM" id="SSF52317">
    <property type="entry name" value="Class I glutamine amidotransferase-like"/>
    <property type="match status" value="1"/>
</dbReference>
<dbReference type="AlphaFoldDB" id="A0A515EKH0"/>
<keyword evidence="3" id="KW-1185">Reference proteome</keyword>
<evidence type="ECO:0000313" key="2">
    <source>
        <dbReference type="EMBL" id="QDL53164.1"/>
    </source>
</evidence>
<evidence type="ECO:0008006" key="4">
    <source>
        <dbReference type="Google" id="ProtNLM"/>
    </source>
</evidence>
<gene>
    <name evidence="2" type="ORF">EXZ61_02690</name>
</gene>
<dbReference type="PANTHER" id="PTHR36175:SF1">
    <property type="entry name" value="CYANOPHYCINASE"/>
    <property type="match status" value="1"/>
</dbReference>
<dbReference type="Gene3D" id="3.40.50.880">
    <property type="match status" value="1"/>
</dbReference>
<feature type="region of interest" description="Disordered" evidence="1">
    <location>
        <begin position="537"/>
        <end position="559"/>
    </location>
</feature>
<dbReference type="EMBL" id="CP036282">
    <property type="protein sequence ID" value="QDL53164.1"/>
    <property type="molecule type" value="Genomic_DNA"/>
</dbReference>
<dbReference type="KEGG" id="rhg:EXZ61_02690"/>
<evidence type="ECO:0000256" key="1">
    <source>
        <dbReference type="SAM" id="MobiDB-lite"/>
    </source>
</evidence>
<protein>
    <recommendedName>
        <fullName evidence="4">Cyanophycinase</fullName>
    </recommendedName>
</protein>
<evidence type="ECO:0000313" key="3">
    <source>
        <dbReference type="Proteomes" id="UP000317365"/>
    </source>
</evidence>
<dbReference type="InterPro" id="IPR029062">
    <property type="entry name" value="Class_I_gatase-like"/>
</dbReference>